<reference evidence="2" key="1">
    <citation type="submission" date="2014-07" db="EMBL/GenBank/DDBJ databases">
        <authorList>
            <person name="Martin A.A"/>
            <person name="De Silva N."/>
        </authorList>
    </citation>
    <scope>NUCLEOTIDE SEQUENCE</scope>
</reference>
<sequence>MFCNFGFPRAIKSDNEPTFKLTKFVTFLSSFGIQHLTSSAHHHKGNSIAERFLRTLRERLRFYDVSNNTIYMCVFAHNNTKHTTTNMSPMSIILNTQPHPITGSPIHAKLNDMLDLFKTTTPQEQVTNSNLLHEGEKQKNTPQYEGPYIVVKHIYGDTYMIRKITGKGRMTGKELKINAEMLKKESISN</sequence>
<dbReference type="AlphaFoldDB" id="A0A0K0FSP5"/>
<proteinExistence type="predicted"/>
<dbReference type="GO" id="GO:0015074">
    <property type="term" value="P:DNA integration"/>
    <property type="evidence" value="ECO:0007669"/>
    <property type="project" value="InterPro"/>
</dbReference>
<dbReference type="InterPro" id="IPR012337">
    <property type="entry name" value="RNaseH-like_sf"/>
</dbReference>
<dbReference type="WBParaSite" id="SVE_1402400.1">
    <property type="protein sequence ID" value="SVE_1402400.1"/>
    <property type="gene ID" value="SVE_1402400"/>
</dbReference>
<feature type="domain" description="Integrase catalytic" evidence="1">
    <location>
        <begin position="1"/>
        <end position="114"/>
    </location>
</feature>
<accession>A0A0K0FSP5</accession>
<organism evidence="2 3">
    <name type="scientific">Strongyloides venezuelensis</name>
    <name type="common">Threadworm</name>
    <dbReference type="NCBI Taxonomy" id="75913"/>
    <lineage>
        <taxon>Eukaryota</taxon>
        <taxon>Metazoa</taxon>
        <taxon>Ecdysozoa</taxon>
        <taxon>Nematoda</taxon>
        <taxon>Chromadorea</taxon>
        <taxon>Rhabditida</taxon>
        <taxon>Tylenchina</taxon>
        <taxon>Panagrolaimomorpha</taxon>
        <taxon>Strongyloidoidea</taxon>
        <taxon>Strongyloididae</taxon>
        <taxon>Strongyloides</taxon>
    </lineage>
</organism>
<name>A0A0K0FSP5_STRVS</name>
<dbReference type="InterPro" id="IPR001584">
    <property type="entry name" value="Integrase_cat-core"/>
</dbReference>
<dbReference type="PANTHER" id="PTHR37984:SF5">
    <property type="entry name" value="PROTEIN NYNRIN-LIKE"/>
    <property type="match status" value="1"/>
</dbReference>
<dbReference type="PANTHER" id="PTHR37984">
    <property type="entry name" value="PROTEIN CBG26694"/>
    <property type="match status" value="1"/>
</dbReference>
<keyword evidence="2" id="KW-1185">Reference proteome</keyword>
<dbReference type="InterPro" id="IPR036397">
    <property type="entry name" value="RNaseH_sf"/>
</dbReference>
<reference evidence="3" key="2">
    <citation type="submission" date="2015-08" db="UniProtKB">
        <authorList>
            <consortium name="WormBaseParasite"/>
        </authorList>
    </citation>
    <scope>IDENTIFICATION</scope>
</reference>
<dbReference type="Gene3D" id="3.30.420.10">
    <property type="entry name" value="Ribonuclease H-like superfamily/Ribonuclease H"/>
    <property type="match status" value="1"/>
</dbReference>
<evidence type="ECO:0000259" key="1">
    <source>
        <dbReference type="PROSITE" id="PS50994"/>
    </source>
</evidence>
<dbReference type="InterPro" id="IPR050951">
    <property type="entry name" value="Retrovirus_Pol_polyprotein"/>
</dbReference>
<dbReference type="PROSITE" id="PS50994">
    <property type="entry name" value="INTEGRASE"/>
    <property type="match status" value="1"/>
</dbReference>
<dbReference type="GO" id="GO:0003676">
    <property type="term" value="F:nucleic acid binding"/>
    <property type="evidence" value="ECO:0007669"/>
    <property type="project" value="InterPro"/>
</dbReference>
<dbReference type="SUPFAM" id="SSF53098">
    <property type="entry name" value="Ribonuclease H-like"/>
    <property type="match status" value="1"/>
</dbReference>
<dbReference type="Proteomes" id="UP000035680">
    <property type="component" value="Unassembled WGS sequence"/>
</dbReference>
<evidence type="ECO:0000313" key="3">
    <source>
        <dbReference type="WBParaSite" id="SVE_1402400.1"/>
    </source>
</evidence>
<protein>
    <submittedName>
        <fullName evidence="3">Integrase catalytic domain-containing protein</fullName>
    </submittedName>
</protein>
<evidence type="ECO:0000313" key="2">
    <source>
        <dbReference type="Proteomes" id="UP000035680"/>
    </source>
</evidence>